<protein>
    <submittedName>
        <fullName evidence="3">Uncharacterized protein LOC107474542</fullName>
    </submittedName>
</protein>
<dbReference type="PANTHER" id="PTHR24559:SF444">
    <property type="entry name" value="REVERSE TRANSCRIPTASE DOMAIN-CONTAINING PROTEIN"/>
    <property type="match status" value="1"/>
</dbReference>
<accession>A0A6P4CDS2</accession>
<dbReference type="Proteomes" id="UP000515211">
    <property type="component" value="Chromosome 2"/>
</dbReference>
<feature type="domain" description="Reverse transcriptase" evidence="1">
    <location>
        <begin position="240"/>
        <end position="382"/>
    </location>
</feature>
<dbReference type="Gene3D" id="3.30.70.270">
    <property type="match status" value="1"/>
</dbReference>
<dbReference type="Gene3D" id="2.40.70.10">
    <property type="entry name" value="Acid Proteases"/>
    <property type="match status" value="1"/>
</dbReference>
<dbReference type="CDD" id="cd00303">
    <property type="entry name" value="retropepsin_like"/>
    <property type="match status" value="1"/>
</dbReference>
<reference evidence="3" key="2">
    <citation type="submission" date="2025-08" db="UniProtKB">
        <authorList>
            <consortium name="RefSeq"/>
        </authorList>
    </citation>
    <scope>IDENTIFICATION</scope>
    <source>
        <tissue evidence="3">Whole plant</tissue>
    </source>
</reference>
<name>A0A6P4CDS2_ARADU</name>
<dbReference type="RefSeq" id="XP_015949652.1">
    <property type="nucleotide sequence ID" value="XM_016094166.1"/>
</dbReference>
<dbReference type="InterPro" id="IPR000477">
    <property type="entry name" value="RT_dom"/>
</dbReference>
<dbReference type="PANTHER" id="PTHR24559">
    <property type="entry name" value="TRANSPOSON TY3-I GAG-POL POLYPROTEIN"/>
    <property type="match status" value="1"/>
</dbReference>
<dbReference type="SUPFAM" id="SSF56672">
    <property type="entry name" value="DNA/RNA polymerases"/>
    <property type="match status" value="1"/>
</dbReference>
<dbReference type="Gene3D" id="3.10.10.10">
    <property type="entry name" value="HIV Type 1 Reverse Transcriptase, subunit A, domain 1"/>
    <property type="match status" value="1"/>
</dbReference>
<dbReference type="AlphaFoldDB" id="A0A6P4CDS2"/>
<gene>
    <name evidence="3" type="primary">LOC107474542</name>
</gene>
<dbReference type="InterPro" id="IPR043502">
    <property type="entry name" value="DNA/RNA_pol_sf"/>
</dbReference>
<dbReference type="InterPro" id="IPR043128">
    <property type="entry name" value="Rev_trsase/Diguanyl_cyclase"/>
</dbReference>
<evidence type="ECO:0000313" key="2">
    <source>
        <dbReference type="Proteomes" id="UP000515211"/>
    </source>
</evidence>
<dbReference type="OrthoDB" id="1420897at2759"/>
<proteinExistence type="predicted"/>
<evidence type="ECO:0000313" key="3">
    <source>
        <dbReference type="RefSeq" id="XP_015949652.1"/>
    </source>
</evidence>
<evidence type="ECO:0000259" key="1">
    <source>
        <dbReference type="Pfam" id="PF00078"/>
    </source>
</evidence>
<reference evidence="2" key="1">
    <citation type="journal article" date="2016" name="Nat. Genet.">
        <title>The genome sequences of Arachis duranensis and Arachis ipaensis, the diploid ancestors of cultivated peanut.</title>
        <authorList>
            <person name="Bertioli D.J."/>
            <person name="Cannon S.B."/>
            <person name="Froenicke L."/>
            <person name="Huang G."/>
            <person name="Farmer A.D."/>
            <person name="Cannon E.K."/>
            <person name="Liu X."/>
            <person name="Gao D."/>
            <person name="Clevenger J."/>
            <person name="Dash S."/>
            <person name="Ren L."/>
            <person name="Moretzsohn M.C."/>
            <person name="Shirasawa K."/>
            <person name="Huang W."/>
            <person name="Vidigal B."/>
            <person name="Abernathy B."/>
            <person name="Chu Y."/>
            <person name="Niederhuth C.E."/>
            <person name="Umale P."/>
            <person name="Araujo A.C."/>
            <person name="Kozik A."/>
            <person name="Kim K.D."/>
            <person name="Burow M.D."/>
            <person name="Varshney R.K."/>
            <person name="Wang X."/>
            <person name="Zhang X."/>
            <person name="Barkley N."/>
            <person name="Guimaraes P.M."/>
            <person name="Isobe S."/>
            <person name="Guo B."/>
            <person name="Liao B."/>
            <person name="Stalker H.T."/>
            <person name="Schmitz R.J."/>
            <person name="Scheffler B.E."/>
            <person name="Leal-Bertioli S.C."/>
            <person name="Xun X."/>
            <person name="Jackson S.A."/>
            <person name="Michelmore R."/>
            <person name="Ozias-Akins P."/>
        </authorList>
    </citation>
    <scope>NUCLEOTIDE SEQUENCE [LARGE SCALE GENOMIC DNA]</scope>
    <source>
        <strain evidence="2">cv. V14167</strain>
    </source>
</reference>
<organism evidence="2 3">
    <name type="scientific">Arachis duranensis</name>
    <name type="common">Wild peanut</name>
    <dbReference type="NCBI Taxonomy" id="130453"/>
    <lineage>
        <taxon>Eukaryota</taxon>
        <taxon>Viridiplantae</taxon>
        <taxon>Streptophyta</taxon>
        <taxon>Embryophyta</taxon>
        <taxon>Tracheophyta</taxon>
        <taxon>Spermatophyta</taxon>
        <taxon>Magnoliopsida</taxon>
        <taxon>eudicotyledons</taxon>
        <taxon>Gunneridae</taxon>
        <taxon>Pentapetalae</taxon>
        <taxon>rosids</taxon>
        <taxon>fabids</taxon>
        <taxon>Fabales</taxon>
        <taxon>Fabaceae</taxon>
        <taxon>Papilionoideae</taxon>
        <taxon>50 kb inversion clade</taxon>
        <taxon>dalbergioids sensu lato</taxon>
        <taxon>Dalbergieae</taxon>
        <taxon>Pterocarpus clade</taxon>
        <taxon>Arachis</taxon>
    </lineage>
</organism>
<sequence length="385" mass="43412">MVITVILANANLHRTLVDQGSSADILFKSTFDKLGLQDKELKAYPNSLFGLGDTPIQPLGYISLHTTLEKGTRSRTLNTDYIVVNVSSAYNALIGRTILNQLAAVVSTPYLCMKFPTLEGIATIKRDQKLARRCYNESLNLKGNPRGEEINTIELGGVQVREELHPQPKGAILRGDLKETLIQFLKNNADLFAWKATDMPGIDPKLMCHKLAVYPGSWPVQQKHRKLGPERSQAVEEQLNGKWRMCTDYTDLNKACPKDPYPLPNIDTLVDASSGYKYLSIMDAYLGYNQIPLYPPDQEKTSFLTPKANYCYIVMPFGLKNAGATYQRLMNKVFADLIRKLMEFYVDDMLVKTQSEESLLSDLAKVFDTIRKDRMRLNPANCTSR</sequence>
<dbReference type="Pfam" id="PF00078">
    <property type="entry name" value="RVT_1"/>
    <property type="match status" value="1"/>
</dbReference>
<dbReference type="InterPro" id="IPR021109">
    <property type="entry name" value="Peptidase_aspartic_dom_sf"/>
</dbReference>
<dbReference type="InterPro" id="IPR053134">
    <property type="entry name" value="RNA-dir_DNA_polymerase"/>
</dbReference>
<keyword evidence="2" id="KW-1185">Reference proteome</keyword>
<dbReference type="GeneID" id="107474542"/>
<dbReference type="CDD" id="cd01647">
    <property type="entry name" value="RT_LTR"/>
    <property type="match status" value="1"/>
</dbReference>
<dbReference type="KEGG" id="adu:107474542"/>